<comment type="caution">
    <text evidence="1">The sequence shown here is derived from an EMBL/GenBank/DDBJ whole genome shotgun (WGS) entry which is preliminary data.</text>
</comment>
<reference evidence="1" key="2">
    <citation type="submission" date="2020-09" db="EMBL/GenBank/DDBJ databases">
        <authorList>
            <person name="Sun Q."/>
            <person name="Ohkuma M."/>
        </authorList>
    </citation>
    <scope>NUCLEOTIDE SEQUENCE</scope>
    <source>
        <strain evidence="1">JCM 30804</strain>
    </source>
</reference>
<proteinExistence type="predicted"/>
<reference evidence="1" key="1">
    <citation type="journal article" date="2014" name="Int. J. Syst. Evol. Microbiol.">
        <title>Complete genome sequence of Corynebacterium casei LMG S-19264T (=DSM 44701T), isolated from a smear-ripened cheese.</title>
        <authorList>
            <consortium name="US DOE Joint Genome Institute (JGI-PGF)"/>
            <person name="Walter F."/>
            <person name="Albersmeier A."/>
            <person name="Kalinowski J."/>
            <person name="Ruckert C."/>
        </authorList>
    </citation>
    <scope>NUCLEOTIDE SEQUENCE</scope>
    <source>
        <strain evidence="1">JCM 30804</strain>
    </source>
</reference>
<evidence type="ECO:0000313" key="1">
    <source>
        <dbReference type="EMBL" id="GGI74992.1"/>
    </source>
</evidence>
<evidence type="ECO:0000313" key="2">
    <source>
        <dbReference type="Proteomes" id="UP000613743"/>
    </source>
</evidence>
<accession>A0A917JM78</accession>
<organism evidence="1 2">
    <name type="scientific">Shewanella gelidii</name>
    <dbReference type="NCBI Taxonomy" id="1642821"/>
    <lineage>
        <taxon>Bacteria</taxon>
        <taxon>Pseudomonadati</taxon>
        <taxon>Pseudomonadota</taxon>
        <taxon>Gammaproteobacteria</taxon>
        <taxon>Alteromonadales</taxon>
        <taxon>Shewanellaceae</taxon>
        <taxon>Shewanella</taxon>
    </lineage>
</organism>
<dbReference type="Proteomes" id="UP000613743">
    <property type="component" value="Unassembled WGS sequence"/>
</dbReference>
<protein>
    <submittedName>
        <fullName evidence="1">Uncharacterized protein</fullName>
    </submittedName>
</protein>
<dbReference type="EMBL" id="BMPZ01000002">
    <property type="protein sequence ID" value="GGI74992.1"/>
    <property type="molecule type" value="Genomic_DNA"/>
</dbReference>
<gene>
    <name evidence="1" type="ORF">GCM10009332_10580</name>
</gene>
<keyword evidence="2" id="KW-1185">Reference proteome</keyword>
<sequence>MNQKSNPTFDKLKICLRAVKFKTSLRVLELKMNHLNYGRSRALHLHAKTEAFYARDVESINIFSKD</sequence>
<name>A0A917JM78_9GAMM</name>
<dbReference type="AlphaFoldDB" id="A0A917JM78"/>